<name>A0A937JQE0_9ACTN</name>
<evidence type="ECO:0000313" key="3">
    <source>
        <dbReference type="Proteomes" id="UP000661858"/>
    </source>
</evidence>
<dbReference type="RefSeq" id="WP_201835891.1">
    <property type="nucleotide sequence ID" value="NZ_JAERRK010000006.1"/>
</dbReference>
<dbReference type="EMBL" id="JAERRK010000006">
    <property type="protein sequence ID" value="MBL1083353.1"/>
    <property type="molecule type" value="Genomic_DNA"/>
</dbReference>
<accession>A0A937JQE0</accession>
<feature type="transmembrane region" description="Helical" evidence="1">
    <location>
        <begin position="70"/>
        <end position="92"/>
    </location>
</feature>
<proteinExistence type="predicted"/>
<reference evidence="2" key="1">
    <citation type="submission" date="2021-01" db="EMBL/GenBank/DDBJ databases">
        <title>WGS of actinomycetes isolated from Thailand.</title>
        <authorList>
            <person name="Thawai C."/>
        </authorList>
    </citation>
    <scope>NUCLEOTIDE SEQUENCE</scope>
    <source>
        <strain evidence="2">RCU-197</strain>
    </source>
</reference>
<keyword evidence="1" id="KW-0812">Transmembrane</keyword>
<sequence length="100" mass="10718">MISVDTPDETQEKAELAVWFGGASLAFWFCCPFWILVSFVALPLALVGLVRSFVEYRASKSGRANRTRAVVGGVSSLLGAAAAIAYMIFLAIHPDLPVQG</sequence>
<dbReference type="AlphaFoldDB" id="A0A937JQE0"/>
<evidence type="ECO:0008006" key="4">
    <source>
        <dbReference type="Google" id="ProtNLM"/>
    </source>
</evidence>
<keyword evidence="1" id="KW-0472">Membrane</keyword>
<dbReference type="Proteomes" id="UP000661858">
    <property type="component" value="Unassembled WGS sequence"/>
</dbReference>
<evidence type="ECO:0000256" key="1">
    <source>
        <dbReference type="SAM" id="Phobius"/>
    </source>
</evidence>
<keyword evidence="3" id="KW-1185">Reference proteome</keyword>
<protein>
    <recommendedName>
        <fullName evidence="4">DUF4190 domain-containing protein</fullName>
    </recommendedName>
</protein>
<gene>
    <name evidence="2" type="ORF">JK359_15395</name>
</gene>
<comment type="caution">
    <text evidence="2">The sequence shown here is derived from an EMBL/GenBank/DDBJ whole genome shotgun (WGS) entry which is preliminary data.</text>
</comment>
<organism evidence="2 3">
    <name type="scientific">Streptomyces actinomycinicus</name>
    <dbReference type="NCBI Taxonomy" id="1695166"/>
    <lineage>
        <taxon>Bacteria</taxon>
        <taxon>Bacillati</taxon>
        <taxon>Actinomycetota</taxon>
        <taxon>Actinomycetes</taxon>
        <taxon>Kitasatosporales</taxon>
        <taxon>Streptomycetaceae</taxon>
        <taxon>Streptomyces</taxon>
    </lineage>
</organism>
<feature type="transmembrane region" description="Helical" evidence="1">
    <location>
        <begin position="25"/>
        <end position="50"/>
    </location>
</feature>
<evidence type="ECO:0000313" key="2">
    <source>
        <dbReference type="EMBL" id="MBL1083353.1"/>
    </source>
</evidence>
<keyword evidence="1" id="KW-1133">Transmembrane helix</keyword>